<dbReference type="RefSeq" id="WP_210872338.1">
    <property type="nucleotide sequence ID" value="NZ_JAGPNL010000003.1"/>
</dbReference>
<sequence length="159" mass="16925">MSAPAMEAVSARTLVDEDFFTRLSLRVAKSHGLDKARAEAITDQALAYLATSAQKPADAPTLYMSAAVDPAWHTFMEFTAAYDEFFRRPGWHKVHHAPCDGFGGATYPAPEKALPPTVEAILAAGYTVIPGLWTAMVDCGDTCGDDGGQPDPLPCGDHG</sequence>
<protein>
    <submittedName>
        <fullName evidence="1">Uncharacterized protein</fullName>
    </submittedName>
</protein>
<evidence type="ECO:0000313" key="1">
    <source>
        <dbReference type="EMBL" id="MBQ0827726.1"/>
    </source>
</evidence>
<reference evidence="1" key="1">
    <citation type="submission" date="2021-04" db="EMBL/GenBank/DDBJ databases">
        <title>Genome seq and assembly of Streptomyces sp. RG38.</title>
        <authorList>
            <person name="Chhetri G."/>
        </authorList>
    </citation>
    <scope>NUCLEOTIDE SEQUENCE</scope>
    <source>
        <strain evidence="1">RG38</strain>
    </source>
</reference>
<dbReference type="EMBL" id="JAGPNL010000003">
    <property type="protein sequence ID" value="MBQ0827726.1"/>
    <property type="molecule type" value="Genomic_DNA"/>
</dbReference>
<dbReference type="AlphaFoldDB" id="A0A941B183"/>
<name>A0A941B183_9ACTN</name>
<keyword evidence="2" id="KW-1185">Reference proteome</keyword>
<dbReference type="Proteomes" id="UP000677875">
    <property type="component" value="Unassembled WGS sequence"/>
</dbReference>
<evidence type="ECO:0000313" key="2">
    <source>
        <dbReference type="Proteomes" id="UP000677875"/>
    </source>
</evidence>
<comment type="caution">
    <text evidence="1">The sequence shown here is derived from an EMBL/GenBank/DDBJ whole genome shotgun (WGS) entry which is preliminary data.</text>
</comment>
<proteinExistence type="predicted"/>
<organism evidence="1 2">
    <name type="scientific">Streptomyces tagetis</name>
    <dbReference type="NCBI Taxonomy" id="2820809"/>
    <lineage>
        <taxon>Bacteria</taxon>
        <taxon>Bacillati</taxon>
        <taxon>Actinomycetota</taxon>
        <taxon>Actinomycetes</taxon>
        <taxon>Kitasatosporales</taxon>
        <taxon>Streptomycetaceae</taxon>
        <taxon>Streptomyces</taxon>
    </lineage>
</organism>
<accession>A0A941B183</accession>
<gene>
    <name evidence="1" type="ORF">J5Y05_14575</name>
</gene>